<dbReference type="Gene3D" id="2.40.170.20">
    <property type="entry name" value="TonB-dependent receptor, beta-barrel domain"/>
    <property type="match status" value="1"/>
</dbReference>
<evidence type="ECO:0000256" key="5">
    <source>
        <dbReference type="ARBA" id="ARBA00023077"/>
    </source>
</evidence>
<comment type="caution">
    <text evidence="10">The sequence shown here is derived from an EMBL/GenBank/DDBJ whole genome shotgun (WGS) entry which is preliminary data.</text>
</comment>
<dbReference type="InterPro" id="IPR000531">
    <property type="entry name" value="Beta-barrel_TonB"/>
</dbReference>
<keyword evidence="4" id="KW-0812">Transmembrane</keyword>
<evidence type="ECO:0000256" key="2">
    <source>
        <dbReference type="ARBA" id="ARBA00022448"/>
    </source>
</evidence>
<organism evidence="10 11">
    <name type="scientific">Tahibacter aquaticus</name>
    <dbReference type="NCBI Taxonomy" id="520092"/>
    <lineage>
        <taxon>Bacteria</taxon>
        <taxon>Pseudomonadati</taxon>
        <taxon>Pseudomonadota</taxon>
        <taxon>Gammaproteobacteria</taxon>
        <taxon>Lysobacterales</taxon>
        <taxon>Rhodanobacteraceae</taxon>
        <taxon>Tahibacter</taxon>
    </lineage>
</organism>
<dbReference type="AlphaFoldDB" id="A0A4R6Z036"/>
<evidence type="ECO:0000256" key="8">
    <source>
        <dbReference type="SAM" id="SignalP"/>
    </source>
</evidence>
<keyword evidence="3" id="KW-1134">Transmembrane beta strand</keyword>
<feature type="signal peptide" evidence="8">
    <location>
        <begin position="1"/>
        <end position="18"/>
    </location>
</feature>
<evidence type="ECO:0000313" key="11">
    <source>
        <dbReference type="Proteomes" id="UP000295293"/>
    </source>
</evidence>
<keyword evidence="2" id="KW-0813">Transport</keyword>
<evidence type="ECO:0000256" key="7">
    <source>
        <dbReference type="ARBA" id="ARBA00023237"/>
    </source>
</evidence>
<protein>
    <submittedName>
        <fullName evidence="10">Iron complex outermembrane receptor protein</fullName>
    </submittedName>
</protein>
<sequence length="642" mass="69077">MRRTLLLGSLTLCGLAPAAAQRADDNAVTAAEDAFGATLGNESIGLYSARRVRGFSPIEAGNVRIEGLYFDRQGTLPPQLAEGSSIRVGLSAQGYAFPAPTGIVDYRLAKAGDQGVLSAIAAVGPYNGSSFELGIKQPLLPGTLNVAAGIAAAREEYYDGADANYVRAGFAPRWRPSETVEIIPFWSLSRGRDEEIAPVIVTAGPYQPPQVRLRRHFGQRWTDQESESTNTGVIAKARIGQHWAVAGGLFHSRYDVPSGFAELFTGTTREGLTREIIIADPRQVSASSSGELRASRSFSAGPRLHLLHMVMRGRRVESLYGGSAAPLDLGQRPLGEARPVAEPAGFVFGPRTRDEVSQSIVGLGYELRWRKVGELNLGVQHTDYEKHVAQPGLAAVATQDKPLLFNAAASALLGPRLAAYASYAQGLEESGVAPDDTANRNAALPAIRTRQVDGGLRWQMTPELKLVAGLFDVRKPYFTTDEANVYAIAGDVQHRGLEISLAGKPAADWNIVAGAVLMRPRVSGTAVREGRIGDKPVGQAGRLLRTDLEYRPPLLPGWSFDAALVNMGERTASRDGASTLSGHTTLDLGARYRFRLGRANATLRLQIANVTDRYVWNLYSSNSYGLSDGRRVLAQLALDLPQ</sequence>
<dbReference type="GO" id="GO:0015344">
    <property type="term" value="F:siderophore uptake transmembrane transporter activity"/>
    <property type="evidence" value="ECO:0007669"/>
    <property type="project" value="TreeGrafter"/>
</dbReference>
<proteinExistence type="predicted"/>
<dbReference type="PANTHER" id="PTHR32552:SF82">
    <property type="entry name" value="FCUA PROTEIN"/>
    <property type="match status" value="1"/>
</dbReference>
<dbReference type="Proteomes" id="UP000295293">
    <property type="component" value="Unassembled WGS sequence"/>
</dbReference>
<name>A0A4R6Z036_9GAMM</name>
<keyword evidence="8" id="KW-0732">Signal</keyword>
<dbReference type="PANTHER" id="PTHR32552">
    <property type="entry name" value="FERRICHROME IRON RECEPTOR-RELATED"/>
    <property type="match status" value="1"/>
</dbReference>
<dbReference type="Pfam" id="PF00593">
    <property type="entry name" value="TonB_dep_Rec_b-barrel"/>
    <property type="match status" value="1"/>
</dbReference>
<feature type="chain" id="PRO_5020992964" evidence="8">
    <location>
        <begin position="19"/>
        <end position="642"/>
    </location>
</feature>
<comment type="subcellular location">
    <subcellularLocation>
        <location evidence="1">Cell outer membrane</location>
        <topology evidence="1">Multi-pass membrane protein</topology>
    </subcellularLocation>
</comment>
<evidence type="ECO:0000256" key="6">
    <source>
        <dbReference type="ARBA" id="ARBA00023136"/>
    </source>
</evidence>
<gene>
    <name evidence="10" type="ORF">DFR29_10564</name>
</gene>
<dbReference type="GO" id="GO:0009279">
    <property type="term" value="C:cell outer membrane"/>
    <property type="evidence" value="ECO:0007669"/>
    <property type="project" value="UniProtKB-SubCell"/>
</dbReference>
<evidence type="ECO:0000256" key="3">
    <source>
        <dbReference type="ARBA" id="ARBA00022452"/>
    </source>
</evidence>
<keyword evidence="7" id="KW-0998">Cell outer membrane</keyword>
<evidence type="ECO:0000259" key="9">
    <source>
        <dbReference type="Pfam" id="PF00593"/>
    </source>
</evidence>
<feature type="domain" description="TonB-dependent receptor-like beta-barrel" evidence="9">
    <location>
        <begin position="210"/>
        <end position="610"/>
    </location>
</feature>
<dbReference type="InterPro" id="IPR036942">
    <property type="entry name" value="Beta-barrel_TonB_sf"/>
</dbReference>
<dbReference type="RefSeq" id="WP_133818402.1">
    <property type="nucleotide sequence ID" value="NZ_SNZH01000005.1"/>
</dbReference>
<evidence type="ECO:0000256" key="4">
    <source>
        <dbReference type="ARBA" id="ARBA00022692"/>
    </source>
</evidence>
<keyword evidence="11" id="KW-1185">Reference proteome</keyword>
<accession>A0A4R6Z036</accession>
<reference evidence="10 11" key="1">
    <citation type="submission" date="2019-03" db="EMBL/GenBank/DDBJ databases">
        <title>Genomic Encyclopedia of Type Strains, Phase IV (KMG-IV): sequencing the most valuable type-strain genomes for metagenomic binning, comparative biology and taxonomic classification.</title>
        <authorList>
            <person name="Goeker M."/>
        </authorList>
    </citation>
    <scope>NUCLEOTIDE SEQUENCE [LARGE SCALE GENOMIC DNA]</scope>
    <source>
        <strain evidence="10 11">DSM 21667</strain>
    </source>
</reference>
<dbReference type="EMBL" id="SNZH01000005">
    <property type="protein sequence ID" value="TDR44883.1"/>
    <property type="molecule type" value="Genomic_DNA"/>
</dbReference>
<dbReference type="InterPro" id="IPR039426">
    <property type="entry name" value="TonB-dep_rcpt-like"/>
</dbReference>
<evidence type="ECO:0000256" key="1">
    <source>
        <dbReference type="ARBA" id="ARBA00004571"/>
    </source>
</evidence>
<dbReference type="OrthoDB" id="8732650at2"/>
<evidence type="ECO:0000313" key="10">
    <source>
        <dbReference type="EMBL" id="TDR44883.1"/>
    </source>
</evidence>
<keyword evidence="5" id="KW-0798">TonB box</keyword>
<keyword evidence="10" id="KW-0675">Receptor</keyword>
<keyword evidence="6" id="KW-0472">Membrane</keyword>
<dbReference type="SUPFAM" id="SSF56935">
    <property type="entry name" value="Porins"/>
    <property type="match status" value="1"/>
</dbReference>